<comment type="caution">
    <text evidence="2">The sequence shown here is derived from an EMBL/GenBank/DDBJ whole genome shotgun (WGS) entry which is preliminary data.</text>
</comment>
<dbReference type="OrthoDB" id="5585231at2759"/>
<keyword evidence="3" id="KW-1185">Reference proteome</keyword>
<protein>
    <submittedName>
        <fullName evidence="2">Uncharacterized protein</fullName>
    </submittedName>
</protein>
<dbReference type="EMBL" id="CAKOFQ010006873">
    <property type="protein sequence ID" value="CAH1978620.1"/>
    <property type="molecule type" value="Genomic_DNA"/>
</dbReference>
<gene>
    <name evidence="2" type="ORF">ACAOBT_LOCUS13209</name>
</gene>
<accession>A0A9P0KPB9</accession>
<reference evidence="2" key="1">
    <citation type="submission" date="2022-03" db="EMBL/GenBank/DDBJ databases">
        <authorList>
            <person name="Sayadi A."/>
        </authorList>
    </citation>
    <scope>NUCLEOTIDE SEQUENCE</scope>
</reference>
<dbReference type="Proteomes" id="UP001152888">
    <property type="component" value="Unassembled WGS sequence"/>
</dbReference>
<name>A0A9P0KPB9_ACAOB</name>
<evidence type="ECO:0000256" key="1">
    <source>
        <dbReference type="SAM" id="MobiDB-lite"/>
    </source>
</evidence>
<feature type="region of interest" description="Disordered" evidence="1">
    <location>
        <begin position="78"/>
        <end position="101"/>
    </location>
</feature>
<evidence type="ECO:0000313" key="3">
    <source>
        <dbReference type="Proteomes" id="UP001152888"/>
    </source>
</evidence>
<dbReference type="AlphaFoldDB" id="A0A9P0KPB9"/>
<proteinExistence type="predicted"/>
<sequence>MLDFIVSVGNSDVKVSFFCFSDALAKQCDLRNVDLSACEARLHDKESSAETLLAFHHDTANLVGRHVRIIAKETSNKKLSGSIHSNHSRKQSGNRSKASSFFSSSTEDANVASSTLSLHESDQNKKQIKQRLTAFFGNTKDSKYEGLIDQLDRYSKQGIPHVLKYPQGQCESVDALPDGKTAATADGALGAYQDGSCLYQNFESSHGSFPGLSEGPPAAAPTEGD</sequence>
<evidence type="ECO:0000313" key="2">
    <source>
        <dbReference type="EMBL" id="CAH1978620.1"/>
    </source>
</evidence>
<organism evidence="2 3">
    <name type="scientific">Acanthoscelides obtectus</name>
    <name type="common">Bean weevil</name>
    <name type="synonym">Bruchus obtectus</name>
    <dbReference type="NCBI Taxonomy" id="200917"/>
    <lineage>
        <taxon>Eukaryota</taxon>
        <taxon>Metazoa</taxon>
        <taxon>Ecdysozoa</taxon>
        <taxon>Arthropoda</taxon>
        <taxon>Hexapoda</taxon>
        <taxon>Insecta</taxon>
        <taxon>Pterygota</taxon>
        <taxon>Neoptera</taxon>
        <taxon>Endopterygota</taxon>
        <taxon>Coleoptera</taxon>
        <taxon>Polyphaga</taxon>
        <taxon>Cucujiformia</taxon>
        <taxon>Chrysomeloidea</taxon>
        <taxon>Chrysomelidae</taxon>
        <taxon>Bruchinae</taxon>
        <taxon>Bruchini</taxon>
        <taxon>Acanthoscelides</taxon>
    </lineage>
</organism>
<feature type="region of interest" description="Disordered" evidence="1">
    <location>
        <begin position="206"/>
        <end position="225"/>
    </location>
</feature>